<keyword evidence="6" id="KW-0378">Hydrolase</keyword>
<dbReference type="InterPro" id="IPR001584">
    <property type="entry name" value="Integrase_cat-core"/>
</dbReference>
<evidence type="ECO:0000256" key="6">
    <source>
        <dbReference type="ARBA" id="ARBA00022801"/>
    </source>
</evidence>
<dbReference type="InterPro" id="IPR050951">
    <property type="entry name" value="Retrovirus_Pol_polyprotein"/>
</dbReference>
<dbReference type="GO" id="GO:0003964">
    <property type="term" value="F:RNA-directed DNA polymerase activity"/>
    <property type="evidence" value="ECO:0007669"/>
    <property type="project" value="UniProtKB-KW"/>
</dbReference>
<evidence type="ECO:0000256" key="3">
    <source>
        <dbReference type="ARBA" id="ARBA00022695"/>
    </source>
</evidence>
<dbReference type="SUPFAM" id="SSF56672">
    <property type="entry name" value="DNA/RNA polymerases"/>
    <property type="match status" value="1"/>
</dbReference>
<dbReference type="Gene3D" id="3.10.20.370">
    <property type="match status" value="1"/>
</dbReference>
<keyword evidence="7" id="KW-0695">RNA-directed DNA polymerase</keyword>
<dbReference type="GO" id="GO:0004519">
    <property type="term" value="F:endonuclease activity"/>
    <property type="evidence" value="ECO:0007669"/>
    <property type="project" value="UniProtKB-KW"/>
</dbReference>
<evidence type="ECO:0000256" key="1">
    <source>
        <dbReference type="ARBA" id="ARBA00012493"/>
    </source>
</evidence>
<keyword evidence="3" id="KW-0548">Nucleotidyltransferase</keyword>
<evidence type="ECO:0000256" key="7">
    <source>
        <dbReference type="ARBA" id="ARBA00022918"/>
    </source>
</evidence>
<reference evidence="10" key="1">
    <citation type="submission" date="2013-07" db="EMBL/GenBank/DDBJ databases">
        <title>Midgut Transcriptome Profiling of Anoplphora glabripennis, a Lignocellulose Degrading, Wood-Boring Cerambycid.</title>
        <authorList>
            <person name="Scully E.D."/>
            <person name="Hoover K."/>
            <person name="Carlson J.E."/>
            <person name="Tien M."/>
            <person name="Geib S.M."/>
        </authorList>
    </citation>
    <scope>NUCLEOTIDE SEQUENCE</scope>
</reference>
<dbReference type="EMBL" id="GALX01005061">
    <property type="protein sequence ID" value="JAB63405.1"/>
    <property type="molecule type" value="Transcribed_RNA"/>
</dbReference>
<dbReference type="PROSITE" id="PS50994">
    <property type="entry name" value="INTEGRASE"/>
    <property type="match status" value="1"/>
</dbReference>
<feature type="region of interest" description="Disordered" evidence="8">
    <location>
        <begin position="645"/>
        <end position="717"/>
    </location>
</feature>
<dbReference type="InterPro" id="IPR041588">
    <property type="entry name" value="Integrase_H2C2"/>
</dbReference>
<evidence type="ECO:0000259" key="9">
    <source>
        <dbReference type="PROSITE" id="PS50994"/>
    </source>
</evidence>
<dbReference type="SUPFAM" id="SSF53098">
    <property type="entry name" value="Ribonuclease H-like"/>
    <property type="match status" value="1"/>
</dbReference>
<keyword evidence="5" id="KW-0255">Endonuclease</keyword>
<protein>
    <recommendedName>
        <fullName evidence="1">RNA-directed DNA polymerase</fullName>
        <ecNumber evidence="1">2.7.7.49</ecNumber>
    </recommendedName>
</protein>
<dbReference type="Gene3D" id="3.30.420.10">
    <property type="entry name" value="Ribonuclease H-like superfamily/Ribonuclease H"/>
    <property type="match status" value="1"/>
</dbReference>
<dbReference type="Gene3D" id="1.10.340.70">
    <property type="match status" value="1"/>
</dbReference>
<proteinExistence type="predicted"/>
<dbReference type="Pfam" id="PF00665">
    <property type="entry name" value="rve"/>
    <property type="match status" value="1"/>
</dbReference>
<dbReference type="PANTHER" id="PTHR37984">
    <property type="entry name" value="PROTEIN CBG26694"/>
    <property type="match status" value="1"/>
</dbReference>
<sequence length="717" mass="83934">RLKKDSKIDFSQDYLDCFELCKNLLCNEPVLAYPDFHKTFTLTCDASNFAIGSVLSQDGHPISYYSRTLNPAECNYSTIEKELLSIVNSVKYFRPYLFGTKFTIETDHQPLQWLFNLKDPNSRLVRWRLKLEEYDYTIKYKKGKTNQADPLSRIRLNAIETDDMNSMIAQIDESDPDLDNLLQIPLEDILNDTKREVYESLLKDFEQIAEDDSQTIHTSQSNPILEIKYTDNVLNLFNHQFLISENESNKLNTHHCEKTFPGKTRHIFKFINRQSDDEIFKFLRPFIKNNNSTVHALFFDSTEIERKIIRTLQSNLSPKYKFVICKKRVEDVLTEQEQQKIKYNHEAKTYHRGVTATHQTLLRKYYWPHMFDHIREYISKCQTCITMKTDRHPPNPKFQHTYTPSIPFELLNIDTLSINNQKFITIIDVFSKYAHAYPVDSVTGLNVQRSLLKFIESHGYPYRILVDSGVEFNNIMIKDFCNLHKISLQFTSIQGHTSNGNIERFHSTLLDLVRCIKVEQPNTPLDYLVSLAVISYNHTVHTTTKETPINITRGDNRPDSFDINEQIITSDYIEKHRHIMKTMHDQIKQNIETKKDKTITKLNESRKEPDTFETDEDIYIKNSNRNKLTPRYKKELTSKDLGPTVEIFKRSGHQGDKYHKAFIKRKPKQKKKINIPPSVPGNEPPRDDSDSSDDNIPLSQLFKNPKPRKSPPNKSTK</sequence>
<evidence type="ECO:0000313" key="10">
    <source>
        <dbReference type="EMBL" id="JAB63405.1"/>
    </source>
</evidence>
<keyword evidence="2" id="KW-0808">Transferase</keyword>
<dbReference type="GO" id="GO:0016787">
    <property type="term" value="F:hydrolase activity"/>
    <property type="evidence" value="ECO:0007669"/>
    <property type="project" value="UniProtKB-KW"/>
</dbReference>
<feature type="non-terminal residue" evidence="10">
    <location>
        <position position="1"/>
    </location>
</feature>
<organism evidence="10">
    <name type="scientific">Anoplophora glabripennis</name>
    <name type="common">Asian longhorn beetle</name>
    <name type="synonym">Anoplophora nobilis</name>
    <dbReference type="NCBI Taxonomy" id="217634"/>
    <lineage>
        <taxon>Eukaryota</taxon>
        <taxon>Metazoa</taxon>
        <taxon>Ecdysozoa</taxon>
        <taxon>Arthropoda</taxon>
        <taxon>Hexapoda</taxon>
        <taxon>Insecta</taxon>
        <taxon>Pterygota</taxon>
        <taxon>Neoptera</taxon>
        <taxon>Endopterygota</taxon>
        <taxon>Coleoptera</taxon>
        <taxon>Polyphaga</taxon>
        <taxon>Cucujiformia</taxon>
        <taxon>Chrysomeloidea</taxon>
        <taxon>Cerambycidae</taxon>
        <taxon>Lamiinae</taxon>
        <taxon>Lamiini</taxon>
        <taxon>Anoplophora</taxon>
    </lineage>
</organism>
<accession>V5G0B0</accession>
<evidence type="ECO:0000256" key="8">
    <source>
        <dbReference type="SAM" id="MobiDB-lite"/>
    </source>
</evidence>
<gene>
    <name evidence="10" type="primary">POL5</name>
</gene>
<dbReference type="InterPro" id="IPR043502">
    <property type="entry name" value="DNA/RNA_pol_sf"/>
</dbReference>
<dbReference type="GO" id="GO:0015074">
    <property type="term" value="P:DNA integration"/>
    <property type="evidence" value="ECO:0007669"/>
    <property type="project" value="InterPro"/>
</dbReference>
<dbReference type="GO" id="GO:0042575">
    <property type="term" value="C:DNA polymerase complex"/>
    <property type="evidence" value="ECO:0007669"/>
    <property type="project" value="UniProtKB-ARBA"/>
</dbReference>
<feature type="compositionally biased region" description="Basic and acidic residues" evidence="8">
    <location>
        <begin position="647"/>
        <end position="659"/>
    </location>
</feature>
<dbReference type="PANTHER" id="PTHR37984:SF5">
    <property type="entry name" value="PROTEIN NYNRIN-LIKE"/>
    <property type="match status" value="1"/>
</dbReference>
<evidence type="ECO:0000256" key="4">
    <source>
        <dbReference type="ARBA" id="ARBA00022722"/>
    </source>
</evidence>
<evidence type="ECO:0000256" key="5">
    <source>
        <dbReference type="ARBA" id="ARBA00022759"/>
    </source>
</evidence>
<keyword evidence="4" id="KW-0540">Nuclease</keyword>
<dbReference type="InterPro" id="IPR041373">
    <property type="entry name" value="RT_RNaseH"/>
</dbReference>
<dbReference type="Pfam" id="PF17921">
    <property type="entry name" value="Integrase_H2C2"/>
    <property type="match status" value="1"/>
</dbReference>
<dbReference type="FunFam" id="3.10.20.370:FF:000001">
    <property type="entry name" value="Retrovirus-related Pol polyprotein from transposon 17.6-like protein"/>
    <property type="match status" value="1"/>
</dbReference>
<dbReference type="EC" id="2.7.7.49" evidence="1"/>
<dbReference type="CDD" id="cd09274">
    <property type="entry name" value="RNase_HI_RT_Ty3"/>
    <property type="match status" value="1"/>
</dbReference>
<evidence type="ECO:0000256" key="2">
    <source>
        <dbReference type="ARBA" id="ARBA00022679"/>
    </source>
</evidence>
<dbReference type="InterPro" id="IPR012337">
    <property type="entry name" value="RNaseH-like_sf"/>
</dbReference>
<feature type="domain" description="Integrase catalytic" evidence="9">
    <location>
        <begin position="403"/>
        <end position="556"/>
    </location>
</feature>
<dbReference type="InterPro" id="IPR036397">
    <property type="entry name" value="RNaseH_sf"/>
</dbReference>
<dbReference type="Pfam" id="PF17917">
    <property type="entry name" value="RT_RNaseH"/>
    <property type="match status" value="1"/>
</dbReference>
<feature type="compositionally biased region" description="Basic residues" evidence="8">
    <location>
        <begin position="705"/>
        <end position="717"/>
    </location>
</feature>
<name>V5G0B0_ANOGL</name>
<dbReference type="AlphaFoldDB" id="V5G0B0"/>
<dbReference type="GO" id="GO:0003676">
    <property type="term" value="F:nucleic acid binding"/>
    <property type="evidence" value="ECO:0007669"/>
    <property type="project" value="InterPro"/>
</dbReference>
<feature type="compositionally biased region" description="Basic residues" evidence="8">
    <location>
        <begin position="660"/>
        <end position="673"/>
    </location>
</feature>